<dbReference type="RefSeq" id="WP_119776745.1">
    <property type="nucleotide sequence ID" value="NZ_QYUK01000011.1"/>
</dbReference>
<dbReference type="AlphaFoldDB" id="A0A418W8C7"/>
<proteinExistence type="predicted"/>
<sequence>MTAKTPAGRLVTAFGDVAAMSALYAPDIEWSLPASLPFPRPMKGYDAVVAFNVAVWTENYYPDCSVTILDELGDEVASAVRFIYRARFKATGALYENEYTLFARGSAAGIAQVFEAMDSVAIIDQMGGGKVGDTFQKFLAAARPS</sequence>
<dbReference type="Proteomes" id="UP000284605">
    <property type="component" value="Unassembled WGS sequence"/>
</dbReference>
<dbReference type="Gene3D" id="3.10.450.50">
    <property type="match status" value="1"/>
</dbReference>
<dbReference type="OrthoDB" id="7596252at2"/>
<dbReference type="SUPFAM" id="SSF54427">
    <property type="entry name" value="NTF2-like"/>
    <property type="match status" value="1"/>
</dbReference>
<evidence type="ECO:0000259" key="1">
    <source>
        <dbReference type="Pfam" id="PF12680"/>
    </source>
</evidence>
<reference evidence="2 3" key="1">
    <citation type="submission" date="2018-09" db="EMBL/GenBank/DDBJ databases">
        <authorList>
            <person name="Zhu H."/>
        </authorList>
    </citation>
    <scope>NUCLEOTIDE SEQUENCE [LARGE SCALE GENOMIC DNA]</scope>
    <source>
        <strain evidence="2 3">K1W22B-8</strain>
    </source>
</reference>
<organism evidence="2 3">
    <name type="scientific">Oleomonas cavernae</name>
    <dbReference type="NCBI Taxonomy" id="2320859"/>
    <lineage>
        <taxon>Bacteria</taxon>
        <taxon>Pseudomonadati</taxon>
        <taxon>Pseudomonadota</taxon>
        <taxon>Alphaproteobacteria</taxon>
        <taxon>Acetobacterales</taxon>
        <taxon>Acetobacteraceae</taxon>
        <taxon>Oleomonas</taxon>
    </lineage>
</organism>
<accession>A0A418W8C7</accession>
<gene>
    <name evidence="2" type="ORF">D3874_03770</name>
</gene>
<evidence type="ECO:0000313" key="3">
    <source>
        <dbReference type="Proteomes" id="UP000284605"/>
    </source>
</evidence>
<dbReference type="InterPro" id="IPR037401">
    <property type="entry name" value="SnoaL-like"/>
</dbReference>
<feature type="domain" description="SnoaL-like" evidence="1">
    <location>
        <begin position="15"/>
        <end position="103"/>
    </location>
</feature>
<keyword evidence="3" id="KW-1185">Reference proteome</keyword>
<name>A0A418W8C7_9PROT</name>
<protein>
    <submittedName>
        <fullName evidence="2">Nuclear transport factor 2 family protein</fullName>
    </submittedName>
</protein>
<comment type="caution">
    <text evidence="2">The sequence shown here is derived from an EMBL/GenBank/DDBJ whole genome shotgun (WGS) entry which is preliminary data.</text>
</comment>
<dbReference type="EMBL" id="QYUK01000011">
    <property type="protein sequence ID" value="RJF86260.1"/>
    <property type="molecule type" value="Genomic_DNA"/>
</dbReference>
<dbReference type="InterPro" id="IPR032710">
    <property type="entry name" value="NTF2-like_dom_sf"/>
</dbReference>
<dbReference type="Pfam" id="PF12680">
    <property type="entry name" value="SnoaL_2"/>
    <property type="match status" value="1"/>
</dbReference>
<evidence type="ECO:0000313" key="2">
    <source>
        <dbReference type="EMBL" id="RJF86260.1"/>
    </source>
</evidence>